<protein>
    <recommendedName>
        <fullName evidence="3 4">Imidazolonepropionase</fullName>
        <ecNumber evidence="3 4">3.5.2.7</ecNumber>
    </recommendedName>
    <alternativeName>
        <fullName evidence="3">Imidazolone-5-propionate hydrolase</fullName>
    </alternativeName>
</protein>
<sequence length="422" mass="46727">MKADKILINLEQVFSPKDLGRPLKGEEMNKADILENAYIAIADGKILEVGEGDGYENLKDDNTEIIDLTGKVATPGLIDAHTHLVYGGSRENEFAMKLNGMEYLEILEAGGGILSTLKATEEASFEELYDKTKDLLEHMLVHGVTAVEAKSGYGITLETELKELEVLNKLNEDYPTDLIITFMAAHVIHDKYKDNPDEYVDIVIDMMPEVAKRNLAEFCDVFCEKGVFTAEQSERILEAAKEHGFKTRIHSDEIEDIGGVKVAADVNAVSAEHLMVIGDEEIEMLAENNVIGNLLPGTTFSLMKDTYAPARKMLDKGMAITLCTDSNPGSCPTANLQFIMQLGCLQMKLTPIEVYNAVTINAAYSVDRADTIGSFDKGKRANITVFDAHNIDYTLYFFATNLCEQVYIDGELVVEDRQVVKK</sequence>
<keyword evidence="3" id="KW-0369">Histidine metabolism</keyword>
<evidence type="ECO:0000256" key="1">
    <source>
        <dbReference type="ARBA" id="ARBA00022723"/>
    </source>
</evidence>
<reference evidence="6 7" key="1">
    <citation type="submission" date="2021-06" db="EMBL/GenBank/DDBJ databases">
        <authorList>
            <person name="Sun Q."/>
            <person name="Li D."/>
        </authorList>
    </citation>
    <scope>NUCLEOTIDE SEQUENCE [LARGE SCALE GENOMIC DNA]</scope>
    <source>
        <strain evidence="6 7">MSJ-1</strain>
    </source>
</reference>
<feature type="binding site" evidence="3">
    <location>
        <position position="250"/>
    </location>
    <ligand>
        <name>Fe(3+)</name>
        <dbReference type="ChEBI" id="CHEBI:29034"/>
    </ligand>
</feature>
<keyword evidence="3" id="KW-0408">Iron</keyword>
<dbReference type="PANTHER" id="PTHR42752:SF1">
    <property type="entry name" value="IMIDAZOLONEPROPIONASE-RELATED"/>
    <property type="match status" value="1"/>
</dbReference>
<keyword evidence="2 3" id="KW-0378">Hydrolase</keyword>
<feature type="binding site" evidence="3">
    <location>
        <position position="83"/>
    </location>
    <ligand>
        <name>Zn(2+)</name>
        <dbReference type="ChEBI" id="CHEBI:29105"/>
    </ligand>
</feature>
<feature type="binding site" evidence="3">
    <location>
        <position position="83"/>
    </location>
    <ligand>
        <name>Fe(3+)</name>
        <dbReference type="ChEBI" id="CHEBI:29034"/>
    </ligand>
</feature>
<feature type="domain" description="Amidohydrolase-related" evidence="5">
    <location>
        <begin position="73"/>
        <end position="413"/>
    </location>
</feature>
<comment type="similarity">
    <text evidence="3">Belongs to the metallo-dependent hydrolases superfamily. HutI family.</text>
</comment>
<keyword evidence="3" id="KW-0963">Cytoplasm</keyword>
<dbReference type="HAMAP" id="MF_00372">
    <property type="entry name" value="HutI"/>
    <property type="match status" value="1"/>
</dbReference>
<keyword evidence="7" id="KW-1185">Reference proteome</keyword>
<dbReference type="EMBL" id="JAHLQO010000003">
    <property type="protein sequence ID" value="MBU5669207.1"/>
    <property type="molecule type" value="Genomic_DNA"/>
</dbReference>
<evidence type="ECO:0000259" key="5">
    <source>
        <dbReference type="Pfam" id="PF01979"/>
    </source>
</evidence>
<dbReference type="Pfam" id="PF01979">
    <property type="entry name" value="Amidohydro_1"/>
    <property type="match status" value="1"/>
</dbReference>
<feature type="binding site" evidence="3">
    <location>
        <position position="153"/>
    </location>
    <ligand>
        <name>N-formimidoyl-L-glutamate</name>
        <dbReference type="ChEBI" id="CHEBI:58928"/>
    </ligand>
</feature>
<feature type="binding site" evidence="3">
    <location>
        <position position="325"/>
    </location>
    <ligand>
        <name>Fe(3+)</name>
        <dbReference type="ChEBI" id="CHEBI:29034"/>
    </ligand>
</feature>
<dbReference type="GO" id="GO:0050480">
    <property type="term" value="F:imidazolonepropionase activity"/>
    <property type="evidence" value="ECO:0007669"/>
    <property type="project" value="UniProtKB-EC"/>
</dbReference>
<evidence type="ECO:0000313" key="6">
    <source>
        <dbReference type="EMBL" id="MBU5669207.1"/>
    </source>
</evidence>
<dbReference type="NCBIfam" id="TIGR01224">
    <property type="entry name" value="hutI"/>
    <property type="match status" value="1"/>
</dbReference>
<dbReference type="Proteomes" id="UP000783742">
    <property type="component" value="Unassembled WGS sequence"/>
</dbReference>
<dbReference type="EC" id="3.5.2.7" evidence="3 4"/>
<comment type="caution">
    <text evidence="6">The sequence shown here is derived from an EMBL/GenBank/DDBJ whole genome shotgun (WGS) entry which is preliminary data.</text>
</comment>
<feature type="binding site" evidence="3">
    <location>
        <position position="250"/>
    </location>
    <ligand>
        <name>Zn(2+)</name>
        <dbReference type="ChEBI" id="CHEBI:29105"/>
    </ligand>
</feature>
<evidence type="ECO:0000256" key="3">
    <source>
        <dbReference type="HAMAP-Rule" id="MF_00372"/>
    </source>
</evidence>
<comment type="pathway">
    <text evidence="3">Amino-acid degradation; L-histidine degradation into L-glutamate; N-formimidoyl-L-glutamate from L-histidine: step 3/3.</text>
</comment>
<dbReference type="RefSeq" id="WP_216549051.1">
    <property type="nucleotide sequence ID" value="NZ_JAHLQO010000003.1"/>
</dbReference>
<evidence type="ECO:0000256" key="4">
    <source>
        <dbReference type="NCBIfam" id="TIGR01224"/>
    </source>
</evidence>
<keyword evidence="1 3" id="KW-0479">Metal-binding</keyword>
<comment type="subcellular location">
    <subcellularLocation>
        <location evidence="3">Cytoplasm</location>
    </subcellularLocation>
</comment>
<feature type="binding site" evidence="3">
    <location>
        <position position="253"/>
    </location>
    <ligand>
        <name>4-imidazolone-5-propanoate</name>
        <dbReference type="ChEBI" id="CHEBI:77893"/>
    </ligand>
</feature>
<feature type="binding site" evidence="3">
    <location>
        <position position="81"/>
    </location>
    <ligand>
        <name>Zn(2+)</name>
        <dbReference type="ChEBI" id="CHEBI:29105"/>
    </ligand>
</feature>
<comment type="catalytic activity">
    <reaction evidence="3">
        <text>4-imidazolone-5-propanoate + H2O = N-formimidoyl-L-glutamate</text>
        <dbReference type="Rhea" id="RHEA:23660"/>
        <dbReference type="ChEBI" id="CHEBI:15377"/>
        <dbReference type="ChEBI" id="CHEBI:58928"/>
        <dbReference type="ChEBI" id="CHEBI:77893"/>
        <dbReference type="EC" id="3.5.2.7"/>
    </reaction>
</comment>
<dbReference type="CDD" id="cd01296">
    <property type="entry name" value="Imidazolone-5PH"/>
    <property type="match status" value="1"/>
</dbReference>
<feature type="binding site" evidence="3">
    <location>
        <position position="186"/>
    </location>
    <ligand>
        <name>4-imidazolone-5-propanoate</name>
        <dbReference type="ChEBI" id="CHEBI:77893"/>
    </ligand>
</feature>
<name>A0ABS6FGA5_9FIRM</name>
<evidence type="ECO:0000256" key="2">
    <source>
        <dbReference type="ARBA" id="ARBA00022801"/>
    </source>
</evidence>
<feature type="binding site" evidence="3">
    <location>
        <position position="153"/>
    </location>
    <ligand>
        <name>4-imidazolone-5-propanoate</name>
        <dbReference type="ChEBI" id="CHEBI:77893"/>
    </ligand>
</feature>
<organism evidence="6 7">
    <name type="scientific">Peptoniphilus ovalis</name>
    <dbReference type="NCBI Taxonomy" id="2841503"/>
    <lineage>
        <taxon>Bacteria</taxon>
        <taxon>Bacillati</taxon>
        <taxon>Bacillota</taxon>
        <taxon>Tissierellia</taxon>
        <taxon>Tissierellales</taxon>
        <taxon>Peptoniphilaceae</taxon>
        <taxon>Peptoniphilus</taxon>
    </lineage>
</organism>
<dbReference type="InterPro" id="IPR006680">
    <property type="entry name" value="Amidohydro-rel"/>
</dbReference>
<feature type="binding site" evidence="3">
    <location>
        <position position="330"/>
    </location>
    <ligand>
        <name>4-imidazolone-5-propanoate</name>
        <dbReference type="ChEBI" id="CHEBI:77893"/>
    </ligand>
</feature>
<dbReference type="PANTHER" id="PTHR42752">
    <property type="entry name" value="IMIDAZOLONEPROPIONASE"/>
    <property type="match status" value="1"/>
</dbReference>
<feature type="binding site" evidence="3">
    <location>
        <position position="329"/>
    </location>
    <ligand>
        <name>N-formimidoyl-L-glutamate</name>
        <dbReference type="ChEBI" id="CHEBI:58928"/>
    </ligand>
</feature>
<feature type="binding site" evidence="3">
    <location>
        <position position="325"/>
    </location>
    <ligand>
        <name>Zn(2+)</name>
        <dbReference type="ChEBI" id="CHEBI:29105"/>
    </ligand>
</feature>
<gene>
    <name evidence="3 6" type="primary">hutI</name>
    <name evidence="6" type="ORF">KQI68_05050</name>
</gene>
<feature type="binding site" evidence="3">
    <location>
        <position position="81"/>
    </location>
    <ligand>
        <name>Fe(3+)</name>
        <dbReference type="ChEBI" id="CHEBI:29034"/>
    </ligand>
</feature>
<comment type="cofactor">
    <cofactor evidence="3">
        <name>Zn(2+)</name>
        <dbReference type="ChEBI" id="CHEBI:29105"/>
    </cofactor>
    <cofactor evidence="3">
        <name>Fe(3+)</name>
        <dbReference type="ChEBI" id="CHEBI:29034"/>
    </cofactor>
    <text evidence="3">Binds 1 zinc or iron ion per subunit.</text>
</comment>
<proteinExistence type="inferred from homology"/>
<keyword evidence="3" id="KW-0862">Zinc</keyword>
<comment type="function">
    <text evidence="3">Catalyzes the hydrolytic cleavage of the carbon-nitrogen bond in imidazolone-5-propanoate to yield N-formimidoyl-L-glutamate. It is the third step in the universal histidine degradation pathway.</text>
</comment>
<evidence type="ECO:0000313" key="7">
    <source>
        <dbReference type="Proteomes" id="UP000783742"/>
    </source>
</evidence>
<feature type="binding site" evidence="3">
    <location>
        <position position="327"/>
    </location>
    <ligand>
        <name>N-formimidoyl-L-glutamate</name>
        <dbReference type="ChEBI" id="CHEBI:58928"/>
    </ligand>
</feature>
<dbReference type="InterPro" id="IPR005920">
    <property type="entry name" value="HutI"/>
</dbReference>
<accession>A0ABS6FGA5</accession>
<feature type="binding site" evidence="3">
    <location>
        <position position="90"/>
    </location>
    <ligand>
        <name>4-imidazolone-5-propanoate</name>
        <dbReference type="ChEBI" id="CHEBI:77893"/>
    </ligand>
</feature>